<dbReference type="GO" id="GO:0016787">
    <property type="term" value="F:hydrolase activity"/>
    <property type="evidence" value="ECO:0007669"/>
    <property type="project" value="UniProtKB-KW"/>
</dbReference>
<proteinExistence type="predicted"/>
<dbReference type="PRINTS" id="PR00111">
    <property type="entry name" value="ABHYDROLASE"/>
</dbReference>
<dbReference type="Pfam" id="PF00561">
    <property type="entry name" value="Abhydrolase_1"/>
    <property type="match status" value="1"/>
</dbReference>
<accession>A0ABV9S4J1</accession>
<comment type="caution">
    <text evidence="2">The sequence shown here is derived from an EMBL/GenBank/DDBJ whole genome shotgun (WGS) entry which is preliminary data.</text>
</comment>
<dbReference type="PANTHER" id="PTHR43798:SF33">
    <property type="entry name" value="HYDROLASE, PUTATIVE (AFU_ORTHOLOGUE AFUA_2G14860)-RELATED"/>
    <property type="match status" value="1"/>
</dbReference>
<reference evidence="3" key="1">
    <citation type="journal article" date="2019" name="Int. J. Syst. Evol. Microbiol.">
        <title>The Global Catalogue of Microorganisms (GCM) 10K type strain sequencing project: providing services to taxonomists for standard genome sequencing and annotation.</title>
        <authorList>
            <consortium name="The Broad Institute Genomics Platform"/>
            <consortium name="The Broad Institute Genome Sequencing Center for Infectious Disease"/>
            <person name="Wu L."/>
            <person name="Ma J."/>
        </authorList>
    </citation>
    <scope>NUCLEOTIDE SEQUENCE [LARGE SCALE GENOMIC DNA]</scope>
    <source>
        <strain evidence="3">ZS-22-S1</strain>
    </source>
</reference>
<dbReference type="InterPro" id="IPR050266">
    <property type="entry name" value="AB_hydrolase_sf"/>
</dbReference>
<dbReference type="SUPFAM" id="SSF53474">
    <property type="entry name" value="alpha/beta-Hydrolases"/>
    <property type="match status" value="1"/>
</dbReference>
<dbReference type="Gene3D" id="3.40.50.1820">
    <property type="entry name" value="alpha/beta hydrolase"/>
    <property type="match status" value="1"/>
</dbReference>
<dbReference type="PANTHER" id="PTHR43798">
    <property type="entry name" value="MONOACYLGLYCEROL LIPASE"/>
    <property type="match status" value="1"/>
</dbReference>
<keyword evidence="3" id="KW-1185">Reference proteome</keyword>
<evidence type="ECO:0000259" key="1">
    <source>
        <dbReference type="Pfam" id="PF00561"/>
    </source>
</evidence>
<gene>
    <name evidence="2" type="ORF">ACFPCV_18190</name>
</gene>
<dbReference type="InterPro" id="IPR000073">
    <property type="entry name" value="AB_hydrolase_1"/>
</dbReference>
<dbReference type="InterPro" id="IPR029058">
    <property type="entry name" value="AB_hydrolase_fold"/>
</dbReference>
<dbReference type="EMBL" id="JBHSIS010000007">
    <property type="protein sequence ID" value="MFC4855445.1"/>
    <property type="molecule type" value="Genomic_DNA"/>
</dbReference>
<dbReference type="RefSeq" id="WP_378057391.1">
    <property type="nucleotide sequence ID" value="NZ_JBHSIS010000007.1"/>
</dbReference>
<evidence type="ECO:0000313" key="2">
    <source>
        <dbReference type="EMBL" id="MFC4855445.1"/>
    </source>
</evidence>
<keyword evidence="2" id="KW-0378">Hydrolase</keyword>
<dbReference type="Proteomes" id="UP001595859">
    <property type="component" value="Unassembled WGS sequence"/>
</dbReference>
<organism evidence="2 3">
    <name type="scientific">Actinophytocola glycyrrhizae</name>
    <dbReference type="NCBI Taxonomy" id="2044873"/>
    <lineage>
        <taxon>Bacteria</taxon>
        <taxon>Bacillati</taxon>
        <taxon>Actinomycetota</taxon>
        <taxon>Actinomycetes</taxon>
        <taxon>Pseudonocardiales</taxon>
        <taxon>Pseudonocardiaceae</taxon>
    </lineage>
</organism>
<protein>
    <submittedName>
        <fullName evidence="2">Alpha/beta fold hydrolase</fullName>
    </submittedName>
</protein>
<name>A0ABV9S4J1_9PSEU</name>
<evidence type="ECO:0000313" key="3">
    <source>
        <dbReference type="Proteomes" id="UP001595859"/>
    </source>
</evidence>
<sequence>MKALLLHSLAMSGGLWQPLVEKLTVPAVAMDARGHGESTWDGAPFTVEDLAADAAALIEARADGPVAVAGMSMGGCVAIALAGTRPDLVDRLVLADTTADYGPGRTTAWADRADNAIHKPRDQQLAFQVDRWFSPDFAERNPEEVKRVAELFLATDSRAHAQACLALGAFDGTALLPGITAHTLVLVGEHDYATPPAMAGALAGGIPGARLHVFENARHFSVFEAPGALDLVAGFLEGQP</sequence>
<feature type="domain" description="AB hydrolase-1" evidence="1">
    <location>
        <begin position="4"/>
        <end position="226"/>
    </location>
</feature>